<evidence type="ECO:0000313" key="1">
    <source>
        <dbReference type="EMBL" id="KAF8693487.1"/>
    </source>
</evidence>
<gene>
    <name evidence="1" type="ORF">HU200_038884</name>
</gene>
<organism evidence="1 2">
    <name type="scientific">Digitaria exilis</name>
    <dbReference type="NCBI Taxonomy" id="1010633"/>
    <lineage>
        <taxon>Eukaryota</taxon>
        <taxon>Viridiplantae</taxon>
        <taxon>Streptophyta</taxon>
        <taxon>Embryophyta</taxon>
        <taxon>Tracheophyta</taxon>
        <taxon>Spermatophyta</taxon>
        <taxon>Magnoliopsida</taxon>
        <taxon>Liliopsida</taxon>
        <taxon>Poales</taxon>
        <taxon>Poaceae</taxon>
        <taxon>PACMAD clade</taxon>
        <taxon>Panicoideae</taxon>
        <taxon>Panicodae</taxon>
        <taxon>Paniceae</taxon>
        <taxon>Anthephorinae</taxon>
        <taxon>Digitaria</taxon>
    </lineage>
</organism>
<dbReference type="EMBL" id="JACEFO010001924">
    <property type="protein sequence ID" value="KAF8693487.1"/>
    <property type="molecule type" value="Genomic_DNA"/>
</dbReference>
<dbReference type="Proteomes" id="UP000636709">
    <property type="component" value="Unassembled WGS sequence"/>
</dbReference>
<name>A0A835BN78_9POAL</name>
<accession>A0A835BN78</accession>
<reference evidence="1" key="1">
    <citation type="submission" date="2020-07" db="EMBL/GenBank/DDBJ databases">
        <title>Genome sequence and genetic diversity analysis of an under-domesticated orphan crop, white fonio (Digitaria exilis).</title>
        <authorList>
            <person name="Bennetzen J.L."/>
            <person name="Chen S."/>
            <person name="Ma X."/>
            <person name="Wang X."/>
            <person name="Yssel A.E.J."/>
            <person name="Chaluvadi S.R."/>
            <person name="Johnson M."/>
            <person name="Gangashetty P."/>
            <person name="Hamidou F."/>
            <person name="Sanogo M.D."/>
            <person name="Zwaenepoel A."/>
            <person name="Wallace J."/>
            <person name="Van De Peer Y."/>
            <person name="Van Deynze A."/>
        </authorList>
    </citation>
    <scope>NUCLEOTIDE SEQUENCE</scope>
    <source>
        <tissue evidence="1">Leaves</tissue>
    </source>
</reference>
<proteinExistence type="predicted"/>
<protein>
    <submittedName>
        <fullName evidence="1">Uncharacterized protein</fullName>
    </submittedName>
</protein>
<comment type="caution">
    <text evidence="1">The sequence shown here is derived from an EMBL/GenBank/DDBJ whole genome shotgun (WGS) entry which is preliminary data.</text>
</comment>
<evidence type="ECO:0000313" key="2">
    <source>
        <dbReference type="Proteomes" id="UP000636709"/>
    </source>
</evidence>
<dbReference type="OrthoDB" id="1112448at2759"/>
<keyword evidence="2" id="KW-1185">Reference proteome</keyword>
<sequence length="109" mass="13026">MPETAAHMMATCSYSAQVWNSFTHIGIVPQQLPPNDYRRLLQWWTCMTESTHQPESIKIQHAVIYTAWNIWKERCRRVFDNKEMTVPQLVLLIKQDIQNWHTTHACWEE</sequence>
<dbReference type="AlphaFoldDB" id="A0A835BN78"/>